<evidence type="ECO:0000256" key="1">
    <source>
        <dbReference type="ARBA" id="ARBA00001772"/>
    </source>
</evidence>
<dbReference type="GO" id="GO:0042597">
    <property type="term" value="C:periplasmic space"/>
    <property type="evidence" value="ECO:0007669"/>
    <property type="project" value="UniProtKB-SubCell"/>
</dbReference>
<keyword evidence="19" id="KW-1185">Reference proteome</keyword>
<dbReference type="NCBIfam" id="TIGR02037">
    <property type="entry name" value="degP_htrA_DO"/>
    <property type="match status" value="1"/>
</dbReference>
<dbReference type="Gene3D" id="2.40.10.120">
    <property type="match status" value="1"/>
</dbReference>
<evidence type="ECO:0000256" key="16">
    <source>
        <dbReference type="SAM" id="MobiDB-lite"/>
    </source>
</evidence>
<comment type="subcellular location">
    <subcellularLocation>
        <location evidence="2">Periplasm</location>
    </subcellularLocation>
</comment>
<organism evidence="18 19">
    <name type="scientific">Entomobacter blattae</name>
    <dbReference type="NCBI Taxonomy" id="2762277"/>
    <lineage>
        <taxon>Bacteria</taxon>
        <taxon>Pseudomonadati</taxon>
        <taxon>Pseudomonadota</taxon>
        <taxon>Alphaproteobacteria</taxon>
        <taxon>Acetobacterales</taxon>
        <taxon>Acetobacteraceae</taxon>
        <taxon>Entomobacter</taxon>
    </lineage>
</organism>
<dbReference type="Pfam" id="PF13365">
    <property type="entry name" value="Trypsin_2"/>
    <property type="match status" value="1"/>
</dbReference>
<feature type="binding site" evidence="15">
    <location>
        <position position="278"/>
    </location>
    <ligand>
        <name>substrate</name>
    </ligand>
</feature>
<dbReference type="EC" id="3.4.21.107" evidence="4"/>
<evidence type="ECO:0000256" key="11">
    <source>
        <dbReference type="ARBA" id="ARBA00022825"/>
    </source>
</evidence>
<evidence type="ECO:0000313" key="19">
    <source>
        <dbReference type="Proteomes" id="UP000516349"/>
    </source>
</evidence>
<dbReference type="GO" id="GO:0004252">
    <property type="term" value="F:serine-type endopeptidase activity"/>
    <property type="evidence" value="ECO:0007669"/>
    <property type="project" value="InterPro"/>
</dbReference>
<evidence type="ECO:0000259" key="17">
    <source>
        <dbReference type="PROSITE" id="PS50106"/>
    </source>
</evidence>
<evidence type="ECO:0000256" key="10">
    <source>
        <dbReference type="ARBA" id="ARBA00022801"/>
    </source>
</evidence>
<keyword evidence="11" id="KW-0720">Serine protease</keyword>
<dbReference type="InterPro" id="IPR011782">
    <property type="entry name" value="Pept_S1C_Do"/>
</dbReference>
<dbReference type="PROSITE" id="PS50106">
    <property type="entry name" value="PDZ"/>
    <property type="match status" value="2"/>
</dbReference>
<evidence type="ECO:0000256" key="3">
    <source>
        <dbReference type="ARBA" id="ARBA00010541"/>
    </source>
</evidence>
<dbReference type="AlphaFoldDB" id="A0A7H1NR29"/>
<dbReference type="EMBL" id="CP060244">
    <property type="protein sequence ID" value="QNT78239.1"/>
    <property type="molecule type" value="Genomic_DNA"/>
</dbReference>
<dbReference type="InterPro" id="IPR001478">
    <property type="entry name" value="PDZ"/>
</dbReference>
<evidence type="ECO:0000256" key="8">
    <source>
        <dbReference type="ARBA" id="ARBA00022737"/>
    </source>
</evidence>
<feature type="domain" description="PDZ" evidence="17">
    <location>
        <begin position="525"/>
        <end position="609"/>
    </location>
</feature>
<feature type="binding site" evidence="15">
    <location>
        <position position="248"/>
    </location>
    <ligand>
        <name>substrate</name>
    </ligand>
</feature>
<evidence type="ECO:0000256" key="13">
    <source>
        <dbReference type="ARBA" id="ARBA00032850"/>
    </source>
</evidence>
<evidence type="ECO:0000256" key="14">
    <source>
        <dbReference type="PIRSR" id="PIRSR611782-1"/>
    </source>
</evidence>
<keyword evidence="6" id="KW-0645">Protease</keyword>
<feature type="compositionally biased region" description="Acidic residues" evidence="16">
    <location>
        <begin position="174"/>
        <end position="188"/>
    </location>
</feature>
<feature type="region of interest" description="Disordered" evidence="16">
    <location>
        <begin position="164"/>
        <end position="207"/>
    </location>
</feature>
<keyword evidence="9" id="KW-0574">Periplasm</keyword>
<gene>
    <name evidence="18" type="ORF">JGUZn3_10100</name>
</gene>
<evidence type="ECO:0000256" key="4">
    <source>
        <dbReference type="ARBA" id="ARBA00013035"/>
    </source>
</evidence>
<evidence type="ECO:0000256" key="5">
    <source>
        <dbReference type="ARBA" id="ARBA00013958"/>
    </source>
</evidence>
<dbReference type="InterPro" id="IPR001940">
    <property type="entry name" value="Peptidase_S1C"/>
</dbReference>
<feature type="binding site" evidence="15">
    <location>
        <begin position="350"/>
        <end position="352"/>
    </location>
    <ligand>
        <name>substrate</name>
    </ligand>
</feature>
<dbReference type="SUPFAM" id="SSF50156">
    <property type="entry name" value="PDZ domain-like"/>
    <property type="match status" value="2"/>
</dbReference>
<dbReference type="InterPro" id="IPR036034">
    <property type="entry name" value="PDZ_sf"/>
</dbReference>
<feature type="region of interest" description="Disordered" evidence="16">
    <location>
        <begin position="501"/>
        <end position="521"/>
    </location>
</feature>
<evidence type="ECO:0000256" key="15">
    <source>
        <dbReference type="PIRSR" id="PIRSR611782-2"/>
    </source>
</evidence>
<dbReference type="FunFam" id="2.40.10.120:FF:000007">
    <property type="entry name" value="Periplasmic serine endoprotease DegP-like"/>
    <property type="match status" value="1"/>
</dbReference>
<protein>
    <recommendedName>
        <fullName evidence="5">Probable periplasmic serine endoprotease DegP-like</fullName>
        <ecNumber evidence="4">3.4.21.107</ecNumber>
    </recommendedName>
    <alternativeName>
        <fullName evidence="13">Protease Do</fullName>
    </alternativeName>
</protein>
<dbReference type="PRINTS" id="PR00834">
    <property type="entry name" value="PROTEASES2C"/>
</dbReference>
<evidence type="ECO:0000256" key="7">
    <source>
        <dbReference type="ARBA" id="ARBA00022729"/>
    </source>
</evidence>
<dbReference type="CDD" id="cd10839">
    <property type="entry name" value="cpPDZ1_DegP-like"/>
    <property type="match status" value="1"/>
</dbReference>
<dbReference type="SMART" id="SM00228">
    <property type="entry name" value="PDZ"/>
    <property type="match status" value="2"/>
</dbReference>
<proteinExistence type="inferred from homology"/>
<keyword evidence="8" id="KW-0677">Repeat</keyword>
<feature type="active site" description="Charge relay system" evidence="14">
    <location>
        <position position="248"/>
    </location>
</feature>
<feature type="active site" description="Charge relay system" evidence="14">
    <location>
        <position position="352"/>
    </location>
</feature>
<evidence type="ECO:0000256" key="6">
    <source>
        <dbReference type="ARBA" id="ARBA00022670"/>
    </source>
</evidence>
<feature type="domain" description="PDZ" evidence="17">
    <location>
        <begin position="408"/>
        <end position="461"/>
    </location>
</feature>
<dbReference type="InterPro" id="IPR009003">
    <property type="entry name" value="Peptidase_S1_PA"/>
</dbReference>
<name>A0A7H1NR29_9PROT</name>
<reference evidence="18 19" key="1">
    <citation type="submission" date="2020-08" db="EMBL/GenBank/DDBJ databases">
        <title>Complete genome sequence of Entomobacter blattae G55GP.</title>
        <authorList>
            <person name="Poehlein A."/>
            <person name="Guzman J."/>
            <person name="Daniel R."/>
            <person name="Vilcinskas A."/>
        </authorList>
    </citation>
    <scope>NUCLEOTIDE SEQUENCE [LARGE SCALE GENOMIC DNA]</scope>
    <source>
        <strain evidence="18 19">G55GP</strain>
    </source>
</reference>
<dbReference type="KEGG" id="ebla:JGUZn3_10100"/>
<keyword evidence="10" id="KW-0378">Hydrolase</keyword>
<dbReference type="GO" id="GO:0006508">
    <property type="term" value="P:proteolysis"/>
    <property type="evidence" value="ECO:0007669"/>
    <property type="project" value="UniProtKB-KW"/>
</dbReference>
<evidence type="ECO:0000256" key="9">
    <source>
        <dbReference type="ARBA" id="ARBA00022764"/>
    </source>
</evidence>
<keyword evidence="7" id="KW-0732">Signal</keyword>
<evidence type="ECO:0000256" key="12">
    <source>
        <dbReference type="ARBA" id="ARBA00023016"/>
    </source>
</evidence>
<dbReference type="Pfam" id="PF13180">
    <property type="entry name" value="PDZ_2"/>
    <property type="match status" value="2"/>
</dbReference>
<dbReference type="PANTHER" id="PTHR22939:SF130">
    <property type="entry name" value="PERIPLASMIC SERINE ENDOPROTEASE DEGP-LIKE-RELATED"/>
    <property type="match status" value="1"/>
</dbReference>
<evidence type="ECO:0000256" key="2">
    <source>
        <dbReference type="ARBA" id="ARBA00004418"/>
    </source>
</evidence>
<dbReference type="Gene3D" id="2.30.42.10">
    <property type="match status" value="2"/>
</dbReference>
<keyword evidence="12" id="KW-0346">Stress response</keyword>
<dbReference type="SUPFAM" id="SSF50494">
    <property type="entry name" value="Trypsin-like serine proteases"/>
    <property type="match status" value="1"/>
</dbReference>
<accession>A0A7H1NR29</accession>
<dbReference type="PANTHER" id="PTHR22939">
    <property type="entry name" value="SERINE PROTEASE FAMILY S1C HTRA-RELATED"/>
    <property type="match status" value="1"/>
</dbReference>
<dbReference type="Proteomes" id="UP000516349">
    <property type="component" value="Chromosome"/>
</dbReference>
<comment type="similarity">
    <text evidence="3">Belongs to the peptidase S1C family.</text>
</comment>
<feature type="active site" description="Charge relay system" evidence="14">
    <location>
        <position position="278"/>
    </location>
</feature>
<sequence>MRYSRSTLLLSCSVIALLGGGVLGWNLGRTLPTALPTVLSTTSLTTSPIAQEVRQGAEQEAKTDLTSRERLSVKASALASMAVGPLPKSQGEQRAEDKPVMLAKAAGPGIIPAEAGGDSPQVSLAASNALKPTEPPQPASSAYMPRSFADIADKLLPAVVNISTTETVQPGSNSDEDDGNGEGGDEGDPNNTMPEMPKFPPGSPFEKFFHDFMNRQRNGGGAPAPRRMQALGSGFIIDPSGIVVTNNHVVRHADQITVTLQDNTALTAKLIGHDDRTDLAILKIEPKTKLAAVAFGNSDTARIGDWVVAIGNPFGLAGSVTAGIVSSRGRNIEQGPYDDFIQTDAPINKGNSGGPLFNLKGEVIGINTAIFSPSGGSIGIGFAIPSNEARAIVEQLRKNGKVLRGWIGVRIQPVNQDIADSLGLPSAQGALVAGVEPKGPAEKAHLQSGDVLLTLDGKPIEARFLPRMVADVPVGRVIKLGVWRQGKKLTLPLTIAALPEEPAQASSAQQPKKEKGHKPNSTNIGALGFFVSEITPPLRQKFSLPDSAKGVVVTQIGENSPVADRDLRVGDVILQVQQDKVTTVTELSHAIEQAKKQNRKFVLLLVQSGDSTHWVPVPLGK</sequence>
<evidence type="ECO:0000313" key="18">
    <source>
        <dbReference type="EMBL" id="QNT78239.1"/>
    </source>
</evidence>
<comment type="catalytic activity">
    <reaction evidence="1">
        <text>Acts on substrates that are at least partially unfolded. The cleavage site P1 residue is normally between a pair of hydrophobic residues, such as Val-|-Val.</text>
        <dbReference type="EC" id="3.4.21.107"/>
    </reaction>
</comment>